<dbReference type="AlphaFoldDB" id="A0A2Z6IF29"/>
<proteinExistence type="predicted"/>
<sequence>MEQEMEQEFELISLIYQLEEAGYCFADVSDEQLQQAFSDGRDLRDLAVLRSA</sequence>
<accession>A0A2Z6IF29</accession>
<protein>
    <submittedName>
        <fullName evidence="1">Uncharacterized protein</fullName>
    </submittedName>
</protein>
<gene>
    <name evidence="1" type="ORF">AFERRID_04190</name>
</gene>
<dbReference type="RefSeq" id="WP_012537140.1">
    <property type="nucleotide sequence ID" value="NZ_AP018795.1"/>
</dbReference>
<keyword evidence="2" id="KW-1185">Reference proteome</keyword>
<organism evidence="1 2">
    <name type="scientific">Acidithiobacillus ferridurans</name>
    <dbReference type="NCBI Taxonomy" id="1232575"/>
    <lineage>
        <taxon>Bacteria</taxon>
        <taxon>Pseudomonadati</taxon>
        <taxon>Pseudomonadota</taxon>
        <taxon>Acidithiobacillia</taxon>
        <taxon>Acidithiobacillales</taxon>
        <taxon>Acidithiobacillaceae</taxon>
        <taxon>Acidithiobacillus</taxon>
    </lineage>
</organism>
<reference evidence="1 2" key="1">
    <citation type="journal article" date="2018" name="Microbiol. Resour. Announc.">
        <title>Complete Genome Sequence of Acidithiobacillus ferridurans JCM 18981.</title>
        <authorList>
            <person name="Miyauchi T."/>
            <person name="Kouzuma A."/>
            <person name="Abe T."/>
            <person name="Watanabe K."/>
        </authorList>
    </citation>
    <scope>NUCLEOTIDE SEQUENCE [LARGE SCALE GENOMIC DNA]</scope>
    <source>
        <strain evidence="2">ATCC 33020 / DSM 29468 / JCM 18981 / 11Fe</strain>
    </source>
</reference>
<evidence type="ECO:0000313" key="1">
    <source>
        <dbReference type="EMBL" id="BBF64201.1"/>
    </source>
</evidence>
<dbReference type="GeneID" id="65282459"/>
<dbReference type="Proteomes" id="UP000280188">
    <property type="component" value="Chromosome"/>
</dbReference>
<dbReference type="EMBL" id="AP018795">
    <property type="protein sequence ID" value="BBF64201.1"/>
    <property type="molecule type" value="Genomic_DNA"/>
</dbReference>
<evidence type="ECO:0000313" key="2">
    <source>
        <dbReference type="Proteomes" id="UP000280188"/>
    </source>
</evidence>
<name>A0A2Z6IF29_ACIFI</name>
<dbReference type="KEGG" id="afj:AFERRID_04190"/>